<dbReference type="EMBL" id="KA647894">
    <property type="protein sequence ID" value="AFP62523.1"/>
    <property type="molecule type" value="mRNA"/>
</dbReference>
<protein>
    <submittedName>
        <fullName evidence="2 3">Microtubule interacting and transport protein</fullName>
    </submittedName>
    <submittedName>
        <fullName evidence="5">Uncharacterized protein LOC101899287</fullName>
    </submittedName>
</protein>
<reference evidence="5" key="3">
    <citation type="submission" date="2025-04" db="UniProtKB">
        <authorList>
            <consortium name="RefSeq"/>
        </authorList>
    </citation>
    <scope>IDENTIFICATION</scope>
    <source>
        <strain evidence="5">Aabys</strain>
    </source>
</reference>
<organism evidence="2">
    <name type="scientific">Musca domestica</name>
    <name type="common">House fly</name>
    <dbReference type="NCBI Taxonomy" id="7370"/>
    <lineage>
        <taxon>Eukaryota</taxon>
        <taxon>Metazoa</taxon>
        <taxon>Ecdysozoa</taxon>
        <taxon>Arthropoda</taxon>
        <taxon>Hexapoda</taxon>
        <taxon>Insecta</taxon>
        <taxon>Pterygota</taxon>
        <taxon>Neoptera</taxon>
        <taxon>Endopterygota</taxon>
        <taxon>Diptera</taxon>
        <taxon>Brachycera</taxon>
        <taxon>Muscomorpha</taxon>
        <taxon>Muscoidea</taxon>
        <taxon>Muscidae</taxon>
        <taxon>Musca</taxon>
    </lineage>
</organism>
<dbReference type="RefSeq" id="XP_005179415.1">
    <property type="nucleotide sequence ID" value="XM_005179358.3"/>
</dbReference>
<dbReference type="KEGG" id="mde:101899287"/>
<keyword evidence="1" id="KW-0732">Signal</keyword>
<evidence type="ECO:0000256" key="1">
    <source>
        <dbReference type="SAM" id="SignalP"/>
    </source>
</evidence>
<dbReference type="Proteomes" id="UP001652621">
    <property type="component" value="Unplaced"/>
</dbReference>
<feature type="signal peptide" evidence="1">
    <location>
        <begin position="1"/>
        <end position="19"/>
    </location>
</feature>
<accession>T1PGR2</accession>
<dbReference type="GeneID" id="101899287"/>
<evidence type="ECO:0000313" key="2">
    <source>
        <dbReference type="EMBL" id="AFP62523.1"/>
    </source>
</evidence>
<dbReference type="EnsemblMetazoa" id="MDOA010310-RB">
    <property type="protein sequence ID" value="MDOA010310-PB"/>
    <property type="gene ID" value="MDOA010310"/>
</dbReference>
<feature type="chain" id="PRO_5014313693" evidence="1">
    <location>
        <begin position="20"/>
        <end position="213"/>
    </location>
</feature>
<dbReference type="AlphaFoldDB" id="T1PGR2"/>
<keyword evidence="4" id="KW-1185">Reference proteome</keyword>
<dbReference type="VEuPathDB" id="VectorBase:MDOMA2_007692"/>
<gene>
    <name evidence="3" type="primary">101899287</name>
    <name evidence="5" type="synonym">LOC101899287</name>
</gene>
<dbReference type="OrthoDB" id="10355956at2759"/>
<dbReference type="VEuPathDB" id="VectorBase:MDOA010310"/>
<reference evidence="3" key="2">
    <citation type="submission" date="2020-05" db="UniProtKB">
        <authorList>
            <consortium name="EnsemblMetazoa"/>
        </authorList>
    </citation>
    <scope>IDENTIFICATION</scope>
    <source>
        <strain evidence="3">Aabys</strain>
    </source>
</reference>
<reference evidence="2" key="1">
    <citation type="submission" date="2012-08" db="EMBL/GenBank/DDBJ databases">
        <title>Transcriptome of adult Musca domestica launches a platform for comparative house fly gene expression and characterization of differential gene expression among resistant and susceptible house flies.</title>
        <authorList>
            <person name="Liu N."/>
            <person name="Zhang L."/>
            <person name="Li M."/>
            <person name="Reid W."/>
        </authorList>
    </citation>
    <scope>NUCLEOTIDE SEQUENCE</scope>
    <source>
        <strain evidence="2">ALHF</strain>
        <tissue evidence="2">Whole body</tissue>
    </source>
</reference>
<sequence length="213" mass="25561">MDIFKIIFAIALMMEISSAAREPSRRHKLLQYVLPKHKQCIRIFMMLQEPWHLNVLRDLEGLIDDESGEYSPVYDVYKDSIEEFLEAFKVYSRDDQNCAKAEHLVETISKTRELLFATDDSKFQKVLQRHTLDPLDVYEHHTLEFYDRFAKEFLNYESSLSKAEEEKESHLIKWFDSFIEEKDFLEKTQKFGKFFDFFEDEMKYDTSICKCLL</sequence>
<evidence type="ECO:0000313" key="3">
    <source>
        <dbReference type="EnsemblMetazoa" id="MDOA010310-PB"/>
    </source>
</evidence>
<name>T1PGR2_MUSDO</name>
<proteinExistence type="evidence at transcript level"/>
<evidence type="ECO:0000313" key="5">
    <source>
        <dbReference type="RefSeq" id="XP_005179415.1"/>
    </source>
</evidence>
<evidence type="ECO:0000313" key="4">
    <source>
        <dbReference type="Proteomes" id="UP001652621"/>
    </source>
</evidence>